<gene>
    <name evidence="1" type="ORF">F8C67_03175</name>
</gene>
<evidence type="ECO:0000313" key="1">
    <source>
        <dbReference type="EMBL" id="KAB2814762.1"/>
    </source>
</evidence>
<dbReference type="EMBL" id="WBVO01000001">
    <property type="protein sequence ID" value="KAB2814762.1"/>
    <property type="molecule type" value="Genomic_DNA"/>
</dbReference>
<dbReference type="Proteomes" id="UP000468650">
    <property type="component" value="Unassembled WGS sequence"/>
</dbReference>
<sequence length="53" mass="6195">MLRIPEGKGYRVYFVEIDDLVLLLLLGGNKARQSSDIKKAKNIWNELKKEDYL</sequence>
<comment type="caution">
    <text evidence="1">The sequence shown here is derived from an EMBL/GenBank/DDBJ whole genome shotgun (WGS) entry which is preliminary data.</text>
</comment>
<evidence type="ECO:0000313" key="2">
    <source>
        <dbReference type="Proteomes" id="UP000468650"/>
    </source>
</evidence>
<organism evidence="1 2">
    <name type="scientific">Phaeocystidibacter luteus</name>
    <dbReference type="NCBI Taxonomy" id="911197"/>
    <lineage>
        <taxon>Bacteria</taxon>
        <taxon>Pseudomonadati</taxon>
        <taxon>Bacteroidota</taxon>
        <taxon>Flavobacteriia</taxon>
        <taxon>Flavobacteriales</taxon>
        <taxon>Phaeocystidibacteraceae</taxon>
        <taxon>Phaeocystidibacter</taxon>
    </lineage>
</organism>
<accession>A0A6N6RMI7</accession>
<dbReference type="AlphaFoldDB" id="A0A6N6RMI7"/>
<proteinExistence type="predicted"/>
<reference evidence="1 2" key="1">
    <citation type="submission" date="2019-09" db="EMBL/GenBank/DDBJ databases">
        <title>Genomes of family Cryomorphaceae.</title>
        <authorList>
            <person name="Bowman J.P."/>
        </authorList>
    </citation>
    <scope>NUCLEOTIDE SEQUENCE [LARGE SCALE GENOMIC DNA]</scope>
    <source>
        <strain evidence="1 2">LMG 25704</strain>
    </source>
</reference>
<keyword evidence="2" id="KW-1185">Reference proteome</keyword>
<name>A0A6N6RMI7_9FLAO</name>
<protein>
    <submittedName>
        <fullName evidence="1">Addiction module killer protein</fullName>
    </submittedName>
</protein>